<sequence length="200" mass="23467">MTFQDHYVKRNTFQSILVCIFHMGTDRDVALSMLKRIAAAKAIEWNDLVRNQFLGLMIDLRQDLIEQPYFGERKKVIALGLTEFVKAISSFILNTHVAKICHTLWILNSPVENFAEVWKALIPKLDLKNLIKMRFKLLFYFLQIDQFQCLADVYLKELDRKKITNKYERESIDIKLLYSAIFQVPRKCSINPNVAESKSF</sequence>
<name>A0A1I7SJZ1_BURXY</name>
<evidence type="ECO:0000313" key="2">
    <source>
        <dbReference type="WBParaSite" id="BXY_1336900.1"/>
    </source>
</evidence>
<dbReference type="AlphaFoldDB" id="A0A1I7SJZ1"/>
<dbReference type="Proteomes" id="UP000095284">
    <property type="component" value="Unplaced"/>
</dbReference>
<protein>
    <submittedName>
        <fullName evidence="2">Uncharacterized protein</fullName>
    </submittedName>
</protein>
<evidence type="ECO:0000313" key="1">
    <source>
        <dbReference type="Proteomes" id="UP000095284"/>
    </source>
</evidence>
<dbReference type="WBParaSite" id="BXY_1336900.1">
    <property type="protein sequence ID" value="BXY_1336900.1"/>
    <property type="gene ID" value="BXY_1336900"/>
</dbReference>
<reference evidence="2" key="1">
    <citation type="submission" date="2016-11" db="UniProtKB">
        <authorList>
            <consortium name="WormBaseParasite"/>
        </authorList>
    </citation>
    <scope>IDENTIFICATION</scope>
</reference>
<proteinExistence type="predicted"/>
<accession>A0A1I7SJZ1</accession>
<organism evidence="1 2">
    <name type="scientific">Bursaphelenchus xylophilus</name>
    <name type="common">Pinewood nematode worm</name>
    <name type="synonym">Aphelenchoides xylophilus</name>
    <dbReference type="NCBI Taxonomy" id="6326"/>
    <lineage>
        <taxon>Eukaryota</taxon>
        <taxon>Metazoa</taxon>
        <taxon>Ecdysozoa</taxon>
        <taxon>Nematoda</taxon>
        <taxon>Chromadorea</taxon>
        <taxon>Rhabditida</taxon>
        <taxon>Tylenchina</taxon>
        <taxon>Tylenchomorpha</taxon>
        <taxon>Aphelenchoidea</taxon>
        <taxon>Aphelenchoididae</taxon>
        <taxon>Bursaphelenchus</taxon>
    </lineage>
</organism>